<organism evidence="1 2">
    <name type="scientific">Amycolatopsis decaplanina DSM 44594</name>
    <dbReference type="NCBI Taxonomy" id="1284240"/>
    <lineage>
        <taxon>Bacteria</taxon>
        <taxon>Bacillati</taxon>
        <taxon>Actinomycetota</taxon>
        <taxon>Actinomycetes</taxon>
        <taxon>Pseudonocardiales</taxon>
        <taxon>Pseudonocardiaceae</taxon>
        <taxon>Amycolatopsis</taxon>
    </lineage>
</organism>
<protein>
    <submittedName>
        <fullName evidence="1">Uncharacterized protein</fullName>
    </submittedName>
</protein>
<name>M2YB17_9PSEU</name>
<comment type="caution">
    <text evidence="1">The sequence shown here is derived from an EMBL/GenBank/DDBJ whole genome shotgun (WGS) entry which is preliminary data.</text>
</comment>
<accession>M2YB17</accession>
<keyword evidence="2" id="KW-1185">Reference proteome</keyword>
<dbReference type="EMBL" id="AOHO01000077">
    <property type="protein sequence ID" value="EME52057.1"/>
    <property type="molecule type" value="Genomic_DNA"/>
</dbReference>
<dbReference type="Proteomes" id="UP000054226">
    <property type="component" value="Unassembled WGS sequence"/>
</dbReference>
<sequence>MLLNGTESESRRGIGRLSLRVRLHDGFVVAKALSQPRSWCGPSLLRKFAPLPRDNPRGTKLFVDTYSVFRAIRTLDPILAADHFPEPLREVATSPR</sequence>
<proteinExistence type="predicted"/>
<dbReference type="PATRIC" id="fig|1284240.4.peg.7125"/>
<evidence type="ECO:0000313" key="1">
    <source>
        <dbReference type="EMBL" id="EME52057.1"/>
    </source>
</evidence>
<reference evidence="1 2" key="1">
    <citation type="journal article" date="2013" name="Genome Announc.">
        <title>Draft Genome Sequence of Amycolatopsis decaplanina Strain DSM 44594T.</title>
        <authorList>
            <person name="Kaur N."/>
            <person name="Kumar S."/>
            <person name="Bala M."/>
            <person name="Raghava G.P."/>
            <person name="Mayilraj S."/>
        </authorList>
    </citation>
    <scope>NUCLEOTIDE SEQUENCE [LARGE SCALE GENOMIC DNA]</scope>
    <source>
        <strain evidence="1 2">DSM 44594</strain>
    </source>
</reference>
<dbReference type="AlphaFoldDB" id="M2YB17"/>
<evidence type="ECO:0000313" key="2">
    <source>
        <dbReference type="Proteomes" id="UP000054226"/>
    </source>
</evidence>
<gene>
    <name evidence="1" type="ORF">H074_34898</name>
</gene>